<dbReference type="RefSeq" id="WP_152805235.1">
    <property type="nucleotide sequence ID" value="NZ_WHUF01000003.1"/>
</dbReference>
<reference evidence="4 5" key="1">
    <citation type="submission" date="2019-10" db="EMBL/GenBank/DDBJ databases">
        <title>Two novel species isolated from a subtropical stream in China.</title>
        <authorList>
            <person name="Lu H."/>
        </authorList>
    </citation>
    <scope>NUCLEOTIDE SEQUENCE [LARGE SCALE GENOMIC DNA]</scope>
    <source>
        <strain evidence="4 5">FT103W</strain>
    </source>
</reference>
<protein>
    <submittedName>
        <fullName evidence="4">Alpha/beta hydrolase fold domain-containing protein</fullName>
    </submittedName>
</protein>
<dbReference type="InterPro" id="IPR010126">
    <property type="entry name" value="Esterase_phb"/>
</dbReference>
<feature type="chain" id="PRO_5032390855" evidence="3">
    <location>
        <begin position="22"/>
        <end position="321"/>
    </location>
</feature>
<proteinExistence type="predicted"/>
<evidence type="ECO:0000256" key="1">
    <source>
        <dbReference type="ARBA" id="ARBA00022729"/>
    </source>
</evidence>
<name>A0A843SER7_9BURK</name>
<keyword evidence="5" id="KW-1185">Reference proteome</keyword>
<dbReference type="EMBL" id="WHUF01000003">
    <property type="protein sequence ID" value="MQA20650.1"/>
    <property type="molecule type" value="Genomic_DNA"/>
</dbReference>
<dbReference type="InterPro" id="IPR029058">
    <property type="entry name" value="AB_hydrolase_fold"/>
</dbReference>
<dbReference type="PANTHER" id="PTHR43037:SF5">
    <property type="entry name" value="FERULOYL ESTERASE"/>
    <property type="match status" value="1"/>
</dbReference>
<accession>A0A843SER7</accession>
<dbReference type="Gene3D" id="3.40.50.1820">
    <property type="entry name" value="alpha/beta hydrolase"/>
    <property type="match status" value="1"/>
</dbReference>
<dbReference type="GO" id="GO:0005576">
    <property type="term" value="C:extracellular region"/>
    <property type="evidence" value="ECO:0007669"/>
    <property type="project" value="InterPro"/>
</dbReference>
<feature type="signal peptide" evidence="3">
    <location>
        <begin position="1"/>
        <end position="21"/>
    </location>
</feature>
<gene>
    <name evidence="4" type="ORF">GEV01_14105</name>
</gene>
<keyword evidence="2 4" id="KW-0378">Hydrolase</keyword>
<dbReference type="Proteomes" id="UP000444318">
    <property type="component" value="Unassembled WGS sequence"/>
</dbReference>
<evidence type="ECO:0000256" key="2">
    <source>
        <dbReference type="ARBA" id="ARBA00022801"/>
    </source>
</evidence>
<dbReference type="SUPFAM" id="SSF53474">
    <property type="entry name" value="alpha/beta-Hydrolases"/>
    <property type="match status" value="1"/>
</dbReference>
<evidence type="ECO:0000256" key="3">
    <source>
        <dbReference type="SAM" id="SignalP"/>
    </source>
</evidence>
<evidence type="ECO:0000313" key="4">
    <source>
        <dbReference type="EMBL" id="MQA20650.1"/>
    </source>
</evidence>
<dbReference type="InterPro" id="IPR050955">
    <property type="entry name" value="Plant_Biomass_Hydrol_Est"/>
</dbReference>
<dbReference type="GO" id="GO:0016787">
    <property type="term" value="F:hydrolase activity"/>
    <property type="evidence" value="ECO:0007669"/>
    <property type="project" value="UniProtKB-KW"/>
</dbReference>
<sequence>MMTVTRYLPLIAAITALQAGAATIVDETVQRPEGARHYLLAQPATPVAGKLPLVILLHGHAASANLTFGKGKIDDPAAAWLAVADREGLLVIAPDGAKGSDDKQGWNDCRADAPTNPKTDDVGFIAAMIDQAVAQHNADPSRVYLSGASNGGGMVYRAAIEMGPRLAAVAVSSMLMPTKNLCAAPKRALPVLVAHGTEDKIAPYAGGEVGHFLLTGRGSGLSAEDSVKYWRELAQLPSTPTITKLPHRDASDKTALVRYVWGSDPKGTQVEFLKMENAGHVQPSITHNLSWLVQAVLGKQNGDVEFADETWAFFKDKRAAP</sequence>
<comment type="caution">
    <text evidence="4">The sequence shown here is derived from an EMBL/GenBank/DDBJ whole genome shotgun (WGS) entry which is preliminary data.</text>
</comment>
<dbReference type="AlphaFoldDB" id="A0A843SER7"/>
<evidence type="ECO:0000313" key="5">
    <source>
        <dbReference type="Proteomes" id="UP000444318"/>
    </source>
</evidence>
<dbReference type="PANTHER" id="PTHR43037">
    <property type="entry name" value="UNNAMED PRODUCT-RELATED"/>
    <property type="match status" value="1"/>
</dbReference>
<keyword evidence="1 3" id="KW-0732">Signal</keyword>
<organism evidence="4 5">
    <name type="scientific">Rugamonas rivuli</name>
    <dbReference type="NCBI Taxonomy" id="2743358"/>
    <lineage>
        <taxon>Bacteria</taxon>
        <taxon>Pseudomonadati</taxon>
        <taxon>Pseudomonadota</taxon>
        <taxon>Betaproteobacteria</taxon>
        <taxon>Burkholderiales</taxon>
        <taxon>Oxalobacteraceae</taxon>
        <taxon>Telluria group</taxon>
        <taxon>Rugamonas</taxon>
    </lineage>
</organism>
<dbReference type="Pfam" id="PF10503">
    <property type="entry name" value="Esterase_PHB"/>
    <property type="match status" value="1"/>
</dbReference>